<evidence type="ECO:0000259" key="1">
    <source>
        <dbReference type="SMART" id="SM00062"/>
    </source>
</evidence>
<dbReference type="SUPFAM" id="SSF53850">
    <property type="entry name" value="Periplasmic binding protein-like II"/>
    <property type="match status" value="1"/>
</dbReference>
<dbReference type="Gene3D" id="3.40.190.10">
    <property type="entry name" value="Periplasmic binding protein-like II"/>
    <property type="match status" value="2"/>
</dbReference>
<organism evidence="2 3">
    <name type="scientific">Massilia terrae</name>
    <dbReference type="NCBI Taxonomy" id="1811224"/>
    <lineage>
        <taxon>Bacteria</taxon>
        <taxon>Pseudomonadati</taxon>
        <taxon>Pseudomonadota</taxon>
        <taxon>Betaproteobacteria</taxon>
        <taxon>Burkholderiales</taxon>
        <taxon>Oxalobacteraceae</taxon>
        <taxon>Telluria group</taxon>
        <taxon>Massilia</taxon>
    </lineage>
</organism>
<dbReference type="Pfam" id="PF00497">
    <property type="entry name" value="SBP_bac_3"/>
    <property type="match status" value="1"/>
</dbReference>
<comment type="caution">
    <text evidence="2">The sequence shown here is derived from an EMBL/GenBank/DDBJ whole genome shotgun (WGS) entry which is preliminary data.</text>
</comment>
<feature type="domain" description="Solute-binding protein family 3/N-terminal" evidence="1">
    <location>
        <begin position="21"/>
        <end position="253"/>
    </location>
</feature>
<reference evidence="2 3" key="1">
    <citation type="submission" date="2022-08" db="EMBL/GenBank/DDBJ databases">
        <title>Reclassification of Massilia species as members of the genera Telluria, Duganella, Pseudoduganella, Mokoshia gen. nov. and Zemynaea gen. nov. using orthogonal and non-orthogonal genome-based approaches.</title>
        <authorList>
            <person name="Bowman J.P."/>
        </authorList>
    </citation>
    <scope>NUCLEOTIDE SEQUENCE [LARGE SCALE GENOMIC DNA]</scope>
    <source>
        <strain evidence="2 3">JCM 31606</strain>
    </source>
</reference>
<proteinExistence type="predicted"/>
<evidence type="ECO:0000313" key="3">
    <source>
        <dbReference type="Proteomes" id="UP001204621"/>
    </source>
</evidence>
<dbReference type="InterPro" id="IPR001638">
    <property type="entry name" value="Solute-binding_3/MltF_N"/>
</dbReference>
<evidence type="ECO:0000313" key="2">
    <source>
        <dbReference type="EMBL" id="MCS0656796.1"/>
    </source>
</evidence>
<name>A0ABT2CT86_9BURK</name>
<dbReference type="EMBL" id="JANUGU010000001">
    <property type="protein sequence ID" value="MCS0656796.1"/>
    <property type="molecule type" value="Genomic_DNA"/>
</dbReference>
<dbReference type="SMART" id="SM00062">
    <property type="entry name" value="PBPb"/>
    <property type="match status" value="1"/>
</dbReference>
<accession>A0ABT2CT86</accession>
<dbReference type="Proteomes" id="UP001204621">
    <property type="component" value="Unassembled WGS sequence"/>
</dbReference>
<gene>
    <name evidence="2" type="ORF">NX778_01815</name>
</gene>
<sequence>MLTVLLLSAASPAARAGCSRPLEVPLAPLGFSIILDGDKASGVFVNFIEQVAASAGCELRMHPVPRARLEFMFENGGADVILAATRSEKRDQSGRFIPLVQSRAVMVSLNGSRPAIHSLAELIATPGLRVAVVRGFDYGPAYQNAVEQLSRQHRLFLEKDPLEIARMLKAKMVDATIMPASALYGAAVVDKRVSDITTRLRIEPLGELPWHLGGMYLSRRLSQADQAILEKAILAANRNHALLNAYRQYYPAELVAAGTRAL</sequence>
<keyword evidence="3" id="KW-1185">Reference proteome</keyword>
<dbReference type="RefSeq" id="WP_258809972.1">
    <property type="nucleotide sequence ID" value="NZ_JANUGU010000001.1"/>
</dbReference>
<protein>
    <submittedName>
        <fullName evidence="2">Transporter substrate-binding domain-containing protein</fullName>
    </submittedName>
</protein>